<dbReference type="RefSeq" id="WP_310372126.1">
    <property type="nucleotide sequence ID" value="NZ_JAVDXT010000001.1"/>
</dbReference>
<proteinExistence type="predicted"/>
<dbReference type="PROSITE" id="PS50995">
    <property type="entry name" value="HTH_MARR_2"/>
    <property type="match status" value="1"/>
</dbReference>
<dbReference type="InterPro" id="IPR039422">
    <property type="entry name" value="MarR/SlyA-like"/>
</dbReference>
<evidence type="ECO:0000313" key="6">
    <source>
        <dbReference type="Proteomes" id="UP001180487"/>
    </source>
</evidence>
<keyword evidence="6" id="KW-1185">Reference proteome</keyword>
<dbReference type="InterPro" id="IPR000835">
    <property type="entry name" value="HTH_MarR-typ"/>
</dbReference>
<dbReference type="PANTHER" id="PTHR33164:SF94">
    <property type="entry name" value="TRANSCRIPTIONAL REGULATORY PROTEIN-RELATED"/>
    <property type="match status" value="1"/>
</dbReference>
<feature type="domain" description="HTH marR-type" evidence="4">
    <location>
        <begin position="10"/>
        <end position="145"/>
    </location>
</feature>
<sequence length="151" mass="16166">MTATTPLQQHAALVMDVVPAAMDAIRQAMRRGAHDHLSVPQFRCLNFVAQRPDCSIGEIAAFLGVTMPTASAMADRLVKAGLVQAQAGAFDRRRSQLQATAAGQAQLAQIQQRAQADLETALAVCTSQELQSLQAGLALLGRIFRSDTPQR</sequence>
<dbReference type="PANTHER" id="PTHR33164">
    <property type="entry name" value="TRANSCRIPTIONAL REGULATOR, MARR FAMILY"/>
    <property type="match status" value="1"/>
</dbReference>
<keyword evidence="1" id="KW-0805">Transcription regulation</keyword>
<dbReference type="SMART" id="SM00347">
    <property type="entry name" value="HTH_MARR"/>
    <property type="match status" value="1"/>
</dbReference>
<dbReference type="Pfam" id="PF12802">
    <property type="entry name" value="MarR_2"/>
    <property type="match status" value="1"/>
</dbReference>
<dbReference type="InterPro" id="IPR023187">
    <property type="entry name" value="Tscrpt_reg_MarR-type_CS"/>
</dbReference>
<evidence type="ECO:0000256" key="3">
    <source>
        <dbReference type="ARBA" id="ARBA00023163"/>
    </source>
</evidence>
<accession>A0ABU2C6B3</accession>
<dbReference type="GO" id="GO:0003677">
    <property type="term" value="F:DNA binding"/>
    <property type="evidence" value="ECO:0007669"/>
    <property type="project" value="UniProtKB-KW"/>
</dbReference>
<name>A0ABU2C6B3_9BURK</name>
<keyword evidence="3" id="KW-0804">Transcription</keyword>
<evidence type="ECO:0000313" key="5">
    <source>
        <dbReference type="EMBL" id="MDR7376869.1"/>
    </source>
</evidence>
<comment type="caution">
    <text evidence="5">The sequence shown here is derived from an EMBL/GenBank/DDBJ whole genome shotgun (WGS) entry which is preliminary data.</text>
</comment>
<evidence type="ECO:0000256" key="2">
    <source>
        <dbReference type="ARBA" id="ARBA00023125"/>
    </source>
</evidence>
<keyword evidence="2 5" id="KW-0238">DNA-binding</keyword>
<dbReference type="InterPro" id="IPR036390">
    <property type="entry name" value="WH_DNA-bd_sf"/>
</dbReference>
<gene>
    <name evidence="5" type="ORF">J2X19_001527</name>
</gene>
<dbReference type="EMBL" id="JAVDXT010000001">
    <property type="protein sequence ID" value="MDR7376869.1"/>
    <property type="molecule type" value="Genomic_DNA"/>
</dbReference>
<dbReference type="Proteomes" id="UP001180487">
    <property type="component" value="Unassembled WGS sequence"/>
</dbReference>
<evidence type="ECO:0000259" key="4">
    <source>
        <dbReference type="PROSITE" id="PS50995"/>
    </source>
</evidence>
<protein>
    <submittedName>
        <fullName evidence="5">DNA-binding MarR family transcriptional regulator</fullName>
    </submittedName>
</protein>
<dbReference type="InterPro" id="IPR036388">
    <property type="entry name" value="WH-like_DNA-bd_sf"/>
</dbReference>
<evidence type="ECO:0000256" key="1">
    <source>
        <dbReference type="ARBA" id="ARBA00023015"/>
    </source>
</evidence>
<dbReference type="PROSITE" id="PS01117">
    <property type="entry name" value="HTH_MARR_1"/>
    <property type="match status" value="1"/>
</dbReference>
<dbReference type="SUPFAM" id="SSF46785">
    <property type="entry name" value="Winged helix' DNA-binding domain"/>
    <property type="match status" value="1"/>
</dbReference>
<organism evidence="5 6">
    <name type="scientific">Rhodoferax ferrireducens</name>
    <dbReference type="NCBI Taxonomy" id="192843"/>
    <lineage>
        <taxon>Bacteria</taxon>
        <taxon>Pseudomonadati</taxon>
        <taxon>Pseudomonadota</taxon>
        <taxon>Betaproteobacteria</taxon>
        <taxon>Burkholderiales</taxon>
        <taxon>Comamonadaceae</taxon>
        <taxon>Rhodoferax</taxon>
    </lineage>
</organism>
<dbReference type="Gene3D" id="1.10.10.10">
    <property type="entry name" value="Winged helix-like DNA-binding domain superfamily/Winged helix DNA-binding domain"/>
    <property type="match status" value="1"/>
</dbReference>
<reference evidence="5 6" key="1">
    <citation type="submission" date="2023-07" db="EMBL/GenBank/DDBJ databases">
        <title>Sorghum-associated microbial communities from plants grown in Nebraska, USA.</title>
        <authorList>
            <person name="Schachtman D."/>
        </authorList>
    </citation>
    <scope>NUCLEOTIDE SEQUENCE [LARGE SCALE GENOMIC DNA]</scope>
    <source>
        <strain evidence="5 6">BE313</strain>
    </source>
</reference>